<dbReference type="InterPro" id="IPR050361">
    <property type="entry name" value="MPP/UQCRC_Complex"/>
</dbReference>
<evidence type="ECO:0000259" key="4">
    <source>
        <dbReference type="Pfam" id="PF05193"/>
    </source>
</evidence>
<proteinExistence type="inferred from homology"/>
<dbReference type="SUPFAM" id="SSF63411">
    <property type="entry name" value="LuxS/MPP-like metallohydrolase"/>
    <property type="match status" value="2"/>
</dbReference>
<comment type="caution">
    <text evidence="5">The sequence shown here is derived from an EMBL/GenBank/DDBJ whole genome shotgun (WGS) entry which is preliminary data.</text>
</comment>
<name>A0A7Y4IIK1_MYXXA</name>
<evidence type="ECO:0000256" key="1">
    <source>
        <dbReference type="ARBA" id="ARBA00007261"/>
    </source>
</evidence>
<dbReference type="AlphaFoldDB" id="A0A7Y4IIK1"/>
<dbReference type="InterPro" id="IPR011249">
    <property type="entry name" value="Metalloenz_LuxS/M16"/>
</dbReference>
<dbReference type="InterPro" id="IPR007863">
    <property type="entry name" value="Peptidase_M16_C"/>
</dbReference>
<organism evidence="5 6">
    <name type="scientific">Myxococcus xanthus</name>
    <dbReference type="NCBI Taxonomy" id="34"/>
    <lineage>
        <taxon>Bacteria</taxon>
        <taxon>Pseudomonadati</taxon>
        <taxon>Myxococcota</taxon>
        <taxon>Myxococcia</taxon>
        <taxon>Myxococcales</taxon>
        <taxon>Cystobacterineae</taxon>
        <taxon>Myxococcaceae</taxon>
        <taxon>Myxococcus</taxon>
    </lineage>
</organism>
<dbReference type="EMBL" id="JABFNT010000048">
    <property type="protein sequence ID" value="NOJ79953.1"/>
    <property type="molecule type" value="Genomic_DNA"/>
</dbReference>
<keyword evidence="2" id="KW-0732">Signal</keyword>
<dbReference type="Pfam" id="PF05193">
    <property type="entry name" value="Peptidase_M16_C"/>
    <property type="match status" value="1"/>
</dbReference>
<dbReference type="Gene3D" id="3.30.830.10">
    <property type="entry name" value="Metalloenzyme, LuxS/M16 peptidase-like"/>
    <property type="match status" value="2"/>
</dbReference>
<feature type="signal peptide" evidence="2">
    <location>
        <begin position="1"/>
        <end position="37"/>
    </location>
</feature>
<evidence type="ECO:0000313" key="5">
    <source>
        <dbReference type="EMBL" id="NOJ79953.1"/>
    </source>
</evidence>
<dbReference type="GO" id="GO:0046872">
    <property type="term" value="F:metal ion binding"/>
    <property type="evidence" value="ECO:0007669"/>
    <property type="project" value="InterPro"/>
</dbReference>
<dbReference type="PANTHER" id="PTHR11851">
    <property type="entry name" value="METALLOPROTEASE"/>
    <property type="match status" value="1"/>
</dbReference>
<accession>A0A7Y4IIK1</accession>
<protein>
    <submittedName>
        <fullName evidence="5">Insulinase family protein</fullName>
    </submittedName>
</protein>
<feature type="domain" description="Peptidase M16 C-terminal" evidence="4">
    <location>
        <begin position="227"/>
        <end position="400"/>
    </location>
</feature>
<dbReference type="InterPro" id="IPR011765">
    <property type="entry name" value="Pept_M16_N"/>
</dbReference>
<reference evidence="5 6" key="1">
    <citation type="submission" date="2020-05" db="EMBL/GenBank/DDBJ databases">
        <authorList>
            <person name="Whitworth D."/>
        </authorList>
    </citation>
    <scope>NUCLEOTIDE SEQUENCE [LARGE SCALE GENOMIC DNA]</scope>
    <source>
        <strain evidence="5 6">AM005</strain>
    </source>
</reference>
<feature type="domain" description="Peptidase M16 N-terminal" evidence="3">
    <location>
        <begin position="87"/>
        <end position="215"/>
    </location>
</feature>
<gene>
    <name evidence="5" type="ORF">HNV28_16660</name>
</gene>
<feature type="chain" id="PRO_5031130144" evidence="2">
    <location>
        <begin position="38"/>
        <end position="484"/>
    </location>
</feature>
<dbReference type="Proteomes" id="UP000533080">
    <property type="component" value="Unassembled WGS sequence"/>
</dbReference>
<sequence length="484" mass="53958">MRRRPFPGALPTGARMFRQSLLWTSCLALLAGPVACAQTQGGKPVAKSAVSAAPRLGAGIESRTLKNGLKVIVWPDHDIPNVVLYNWFRVGSRNEYPGITGLSHFFEHMMFNGAKKYGPGEFDRVMEANGGANNAFTSEDVTVYMDWFPRSALDVIFDLEADRLQHLAIDPKVTESERGVVYSERRSAIDNDNMGALMEQVQATAFVAHPYQFPVIGWPSDIESWRIEDLQRYYKTYYAPNNATLIFTGAVTPAEIFALAEKYLEPIPSQPAPEPVRTKEPEQQGERRIVVKKQAQAPLIQLAYHGISGKDADVEALTLLLSILTNGDSSRLHRRLVEEERAALRVNTHFSPGFDPSLVWVYADLPPGADVAKVEGLLTEELARVVKDGVSDAELKKARNITLSQFWRSLETNNGRGRALGAAETFRGDYRQLFDAPDRYERVTRDDVRKVAARIFNSQRRTVGWLVPADAQAATPDSRKEASR</sequence>
<evidence type="ECO:0000313" key="6">
    <source>
        <dbReference type="Proteomes" id="UP000533080"/>
    </source>
</evidence>
<evidence type="ECO:0000259" key="3">
    <source>
        <dbReference type="Pfam" id="PF00675"/>
    </source>
</evidence>
<comment type="similarity">
    <text evidence="1">Belongs to the peptidase M16 family.</text>
</comment>
<evidence type="ECO:0000256" key="2">
    <source>
        <dbReference type="SAM" id="SignalP"/>
    </source>
</evidence>
<dbReference type="Pfam" id="PF00675">
    <property type="entry name" value="Peptidase_M16"/>
    <property type="match status" value="1"/>
</dbReference>
<dbReference type="PANTHER" id="PTHR11851:SF49">
    <property type="entry name" value="MITOCHONDRIAL-PROCESSING PEPTIDASE SUBUNIT ALPHA"/>
    <property type="match status" value="1"/>
</dbReference>